<name>A0A0L1IZ77_ASPN3</name>
<organism evidence="1 2">
    <name type="scientific">Aspergillus nomiae NRRL (strain ATCC 15546 / NRRL 13137 / CBS 260.88 / M93)</name>
    <dbReference type="NCBI Taxonomy" id="1509407"/>
    <lineage>
        <taxon>Eukaryota</taxon>
        <taxon>Fungi</taxon>
        <taxon>Dikarya</taxon>
        <taxon>Ascomycota</taxon>
        <taxon>Pezizomycotina</taxon>
        <taxon>Eurotiomycetes</taxon>
        <taxon>Eurotiomycetidae</taxon>
        <taxon>Eurotiales</taxon>
        <taxon>Aspergillaceae</taxon>
        <taxon>Aspergillus</taxon>
        <taxon>Aspergillus subgen. Circumdati</taxon>
    </lineage>
</organism>
<sequence>MVQYFESISDDFRDWALRQSVFFVASAPLRGRHVNLSPKGLPDASFAILGPNEAAYVDGPGSGNETISHLRENGRITVMFCSFDKSPRILRLFCTGSVVEWTDPQFPQYLERMAGKHLIGARAIIHLDVFKVQTSCGFGVPQLALTHDPETNEVKPYLKDREMMAYWAGKKVSAGQMRAYQQEWNASSLDGLPGLHSALRDNHKSVWWAQLEGWMNRHRYELETTKTSILLLFVGMAILQWAGYI</sequence>
<dbReference type="OrthoDB" id="539398at2759"/>
<dbReference type="STRING" id="1509407.A0A0L1IZ77"/>
<dbReference type="InterPro" id="IPR012349">
    <property type="entry name" value="Split_barrel_FMN-bd"/>
</dbReference>
<gene>
    <name evidence="1" type="ORF">ANOM_007603</name>
</gene>
<dbReference type="SUPFAM" id="SSF50475">
    <property type="entry name" value="FMN-binding split barrel"/>
    <property type="match status" value="1"/>
</dbReference>
<dbReference type="Gene3D" id="2.30.110.10">
    <property type="entry name" value="Electron Transport, Fmn-binding Protein, Chain A"/>
    <property type="match status" value="1"/>
</dbReference>
<accession>A0A0L1IZ77</accession>
<keyword evidence="2" id="KW-1185">Reference proteome</keyword>
<protein>
    <submittedName>
        <fullName evidence="1">Pyridoxamine phosphate oxidase family protein</fullName>
    </submittedName>
</protein>
<dbReference type="AlphaFoldDB" id="A0A0L1IZ77"/>
<proteinExistence type="predicted"/>
<dbReference type="PANTHER" id="PTHR39336">
    <property type="entry name" value="PYRIDOXAMINE PHOSPHATE OXIDASE FAMILY PROTEIN (AFU_ORTHOLOGUE AFUA_6G11440)"/>
    <property type="match status" value="1"/>
</dbReference>
<evidence type="ECO:0000313" key="2">
    <source>
        <dbReference type="Proteomes" id="UP000037505"/>
    </source>
</evidence>
<dbReference type="RefSeq" id="XP_015405361.1">
    <property type="nucleotide sequence ID" value="XM_015552859.1"/>
</dbReference>
<dbReference type="GeneID" id="26809407"/>
<reference evidence="1 2" key="1">
    <citation type="submission" date="2014-06" db="EMBL/GenBank/DDBJ databases">
        <title>The Genome of the Aflatoxigenic Filamentous Fungus Aspergillus nomius.</title>
        <authorList>
            <person name="Moore M.G."/>
            <person name="Shannon B.M."/>
            <person name="Brian M.M."/>
        </authorList>
    </citation>
    <scope>NUCLEOTIDE SEQUENCE [LARGE SCALE GENOMIC DNA]</scope>
    <source>
        <strain evidence="1 2">NRRL 13137</strain>
    </source>
</reference>
<dbReference type="PANTHER" id="PTHR39336:SF1">
    <property type="entry name" value="PYRIDOXAMINE PHOSPHATE OXIDASE FAMILY PROTEIN (AFU_ORTHOLOGUE AFUA_6G11440)"/>
    <property type="match status" value="1"/>
</dbReference>
<dbReference type="Proteomes" id="UP000037505">
    <property type="component" value="Unassembled WGS sequence"/>
</dbReference>
<comment type="caution">
    <text evidence="1">The sequence shown here is derived from an EMBL/GenBank/DDBJ whole genome shotgun (WGS) entry which is preliminary data.</text>
</comment>
<dbReference type="EMBL" id="JNOM01000208">
    <property type="protein sequence ID" value="KNG84438.1"/>
    <property type="molecule type" value="Genomic_DNA"/>
</dbReference>
<evidence type="ECO:0000313" key="1">
    <source>
        <dbReference type="EMBL" id="KNG84438.1"/>
    </source>
</evidence>